<dbReference type="KEGG" id="tva:4746307"/>
<dbReference type="EC" id="5.6.2.3" evidence="17"/>
<feature type="domain" description="ATP-dependent helicase C-terminal" evidence="20">
    <location>
        <begin position="321"/>
        <end position="465"/>
    </location>
</feature>
<keyword evidence="11" id="KW-0408">Iron</keyword>
<evidence type="ECO:0000256" key="3">
    <source>
        <dbReference type="ARBA" id="ARBA00009146"/>
    </source>
</evidence>
<accession>A2G2G8</accession>
<dbReference type="InterPro" id="IPR045028">
    <property type="entry name" value="DinG/Rad3-like"/>
</dbReference>
<dbReference type="FunFam" id="3.40.50.300:FF:000128">
    <property type="entry name" value="Putative DNA repair helicase RAD3"/>
    <property type="match status" value="1"/>
</dbReference>
<dbReference type="FunCoup" id="A2G2G8">
    <property type="interactions" value="760"/>
</dbReference>
<keyword evidence="12" id="KW-0411">Iron-sulfur</keyword>
<dbReference type="InterPro" id="IPR027417">
    <property type="entry name" value="P-loop_NTPase"/>
</dbReference>
<dbReference type="InParanoid" id="A2G2G8"/>
<keyword evidence="14" id="KW-0234">DNA repair</keyword>
<dbReference type="GO" id="GO:0043139">
    <property type="term" value="F:5'-3' DNA helicase activity"/>
    <property type="evidence" value="ECO:0007669"/>
    <property type="project" value="UniProtKB-EC"/>
</dbReference>
<dbReference type="InterPro" id="IPR013020">
    <property type="entry name" value="Rad3/Chl1-like"/>
</dbReference>
<dbReference type="NCBIfam" id="TIGR00604">
    <property type="entry name" value="rad3"/>
    <property type="match status" value="1"/>
</dbReference>
<keyword evidence="9 21" id="KW-0347">Helicase</keyword>
<dbReference type="GO" id="GO:0005524">
    <property type="term" value="F:ATP binding"/>
    <property type="evidence" value="ECO:0007669"/>
    <property type="project" value="UniProtKB-KW"/>
</dbReference>
<sequence>MSMYVDQPTLDLAAIGVDAAKERDREIREREKEKLQKAFDKMKDNLKNKDFVSPETLEIFSHRNIPEHILKKALPSSIRDFDDFIDKSRKLIRFLTSFIQGSERPTITTKAADALMHGETNAVDAPLQTAEGETERYSPNSVLGLIYSKTGLDASTLIKMPEQLSNFIVGNKLPDYEKYAALVDVLEFASLIGEFDQGFTVFVENMMQGPVMQMACLDPTFTFKPVVTHFQRVVITSGTLSPLSFYPKMLEFEPVTSAGFTMSFSRQCLLPIIASKGYMNAPLTSSYKQRSNPNVAIGYGLLLLEMCKTVPDGIVAYFPSYIYMHMLLKEWMSSEIMSDIMKYKLVFIETPNAEETDNTLANFRNSCDNGRGAVLLGVARGRVSEGIDFSDHYGRCCILFGLPVRNTTSIVVQARADYLEKKIGVKKEDFLVFDAMRAASQCIGRLLRSKKDYGVVIMADRRYARKEVRSQLPHWINEFLDNRAANGSNTDEAIDKTREFMLQMAQPFVLDISKLKRMSELKGTTATNDNDQKEEMDLPDPDPLLS</sequence>
<reference evidence="21" key="2">
    <citation type="journal article" date="2007" name="Science">
        <title>Draft genome sequence of the sexually transmitted pathogen Trichomonas vaginalis.</title>
        <authorList>
            <person name="Carlton J.M."/>
            <person name="Hirt R.P."/>
            <person name="Silva J.C."/>
            <person name="Delcher A.L."/>
            <person name="Schatz M."/>
            <person name="Zhao Q."/>
            <person name="Wortman J.R."/>
            <person name="Bidwell S.L."/>
            <person name="Alsmark U.C.M."/>
            <person name="Besteiro S."/>
            <person name="Sicheritz-Ponten T."/>
            <person name="Noel C.J."/>
            <person name="Dacks J.B."/>
            <person name="Foster P.G."/>
            <person name="Simillion C."/>
            <person name="Van de Peer Y."/>
            <person name="Miranda-Saavedra D."/>
            <person name="Barton G.J."/>
            <person name="Westrop G.D."/>
            <person name="Mueller S."/>
            <person name="Dessi D."/>
            <person name="Fiori P.L."/>
            <person name="Ren Q."/>
            <person name="Paulsen I."/>
            <person name="Zhang H."/>
            <person name="Bastida-Corcuera F.D."/>
            <person name="Simoes-Barbosa A."/>
            <person name="Brown M.T."/>
            <person name="Hayes R.D."/>
            <person name="Mukherjee M."/>
            <person name="Okumura C.Y."/>
            <person name="Schneider R."/>
            <person name="Smith A.J."/>
            <person name="Vanacova S."/>
            <person name="Villalvazo M."/>
            <person name="Haas B.J."/>
            <person name="Pertea M."/>
            <person name="Feldblyum T.V."/>
            <person name="Utterback T.R."/>
            <person name="Shu C.L."/>
            <person name="Osoegawa K."/>
            <person name="de Jong P.J."/>
            <person name="Hrdy I."/>
            <person name="Horvathova L."/>
            <person name="Zubacova Z."/>
            <person name="Dolezal P."/>
            <person name="Malik S.B."/>
            <person name="Logsdon J.M. Jr."/>
            <person name="Henze K."/>
            <person name="Gupta A."/>
            <person name="Wang C.C."/>
            <person name="Dunne R.L."/>
            <person name="Upcroft J.A."/>
            <person name="Upcroft P."/>
            <person name="White O."/>
            <person name="Salzberg S.L."/>
            <person name="Tang P."/>
            <person name="Chiu C.-H."/>
            <person name="Lee Y.-S."/>
            <person name="Embley T.M."/>
            <person name="Coombs G.H."/>
            <person name="Mottram J.C."/>
            <person name="Tachezy J."/>
            <person name="Fraser-Liggett C.M."/>
            <person name="Johnson P.J."/>
        </authorList>
    </citation>
    <scope>NUCLEOTIDE SEQUENCE [LARGE SCALE GENOMIC DNA]</scope>
    <source>
        <strain evidence="21">G3</strain>
    </source>
</reference>
<evidence type="ECO:0000256" key="9">
    <source>
        <dbReference type="ARBA" id="ARBA00022806"/>
    </source>
</evidence>
<keyword evidence="8" id="KW-0378">Hydrolase</keyword>
<dbReference type="CDD" id="cd18788">
    <property type="entry name" value="SF2_C_XPD"/>
    <property type="match status" value="1"/>
</dbReference>
<dbReference type="GO" id="GO:0016818">
    <property type="term" value="F:hydrolase activity, acting on acid anhydrides, in phosphorus-containing anhydrides"/>
    <property type="evidence" value="ECO:0007669"/>
    <property type="project" value="InterPro"/>
</dbReference>
<dbReference type="SMART" id="SM00491">
    <property type="entry name" value="HELICc2"/>
    <property type="match status" value="1"/>
</dbReference>
<dbReference type="GO" id="GO:0006366">
    <property type="term" value="P:transcription by RNA polymerase II"/>
    <property type="evidence" value="ECO:0000318"/>
    <property type="project" value="GO_Central"/>
</dbReference>
<evidence type="ECO:0000256" key="1">
    <source>
        <dbReference type="ARBA" id="ARBA00001966"/>
    </source>
</evidence>
<evidence type="ECO:0000256" key="17">
    <source>
        <dbReference type="ARBA" id="ARBA00044969"/>
    </source>
</evidence>
<evidence type="ECO:0000256" key="6">
    <source>
        <dbReference type="ARBA" id="ARBA00022741"/>
    </source>
</evidence>
<dbReference type="FunFam" id="3.40.50.300:FF:000135">
    <property type="entry name" value="DNA repair helicase RAD3, putative"/>
    <property type="match status" value="1"/>
</dbReference>
<dbReference type="InterPro" id="IPR001945">
    <property type="entry name" value="RAD3/XPD"/>
</dbReference>
<dbReference type="GO" id="GO:0051539">
    <property type="term" value="F:4 iron, 4 sulfur cluster binding"/>
    <property type="evidence" value="ECO:0007669"/>
    <property type="project" value="UniProtKB-KW"/>
</dbReference>
<evidence type="ECO:0000256" key="13">
    <source>
        <dbReference type="ARBA" id="ARBA00023125"/>
    </source>
</evidence>
<dbReference type="GO" id="GO:0003678">
    <property type="term" value="F:DNA helicase activity"/>
    <property type="evidence" value="ECO:0000318"/>
    <property type="project" value="GO_Central"/>
</dbReference>
<evidence type="ECO:0000259" key="20">
    <source>
        <dbReference type="SMART" id="SM00491"/>
    </source>
</evidence>
<organism evidence="21 22">
    <name type="scientific">Trichomonas vaginalis (strain ATCC PRA-98 / G3)</name>
    <dbReference type="NCBI Taxonomy" id="412133"/>
    <lineage>
        <taxon>Eukaryota</taxon>
        <taxon>Metamonada</taxon>
        <taxon>Parabasalia</taxon>
        <taxon>Trichomonadida</taxon>
        <taxon>Trichomonadidae</taxon>
        <taxon>Trichomonas</taxon>
    </lineage>
</organism>
<dbReference type="GO" id="GO:0003684">
    <property type="term" value="F:damaged DNA binding"/>
    <property type="evidence" value="ECO:0000318"/>
    <property type="project" value="GO_Central"/>
</dbReference>
<evidence type="ECO:0000256" key="5">
    <source>
        <dbReference type="ARBA" id="ARBA00022723"/>
    </source>
</evidence>
<evidence type="ECO:0000256" key="15">
    <source>
        <dbReference type="ARBA" id="ARBA00023235"/>
    </source>
</evidence>
<evidence type="ECO:0000256" key="2">
    <source>
        <dbReference type="ARBA" id="ARBA00004123"/>
    </source>
</evidence>
<evidence type="ECO:0000256" key="11">
    <source>
        <dbReference type="ARBA" id="ARBA00023004"/>
    </source>
</evidence>
<comment type="cofactor">
    <cofactor evidence="1">
        <name>[4Fe-4S] cluster</name>
        <dbReference type="ChEBI" id="CHEBI:49883"/>
    </cofactor>
</comment>
<keyword evidence="15" id="KW-0413">Isomerase</keyword>
<dbReference type="InterPro" id="IPR006555">
    <property type="entry name" value="ATP-dep_Helicase_C"/>
</dbReference>
<dbReference type="OrthoDB" id="272481at2759"/>
<keyword evidence="10" id="KW-0067">ATP-binding</keyword>
<dbReference type="SMR" id="A2G2G8"/>
<keyword evidence="4" id="KW-0004">4Fe-4S</keyword>
<proteinExistence type="inferred from homology"/>
<evidence type="ECO:0000256" key="18">
    <source>
        <dbReference type="ARBA" id="ARBA00048954"/>
    </source>
</evidence>
<keyword evidence="22" id="KW-1185">Reference proteome</keyword>
<dbReference type="Proteomes" id="UP000001542">
    <property type="component" value="Unassembled WGS sequence"/>
</dbReference>
<dbReference type="PANTHER" id="PTHR11472:SF1">
    <property type="entry name" value="GENERAL TRANSCRIPTION AND DNA REPAIR FACTOR IIH HELICASE SUBUNIT XPD"/>
    <property type="match status" value="1"/>
</dbReference>
<feature type="region of interest" description="Disordered" evidence="19">
    <location>
        <begin position="521"/>
        <end position="546"/>
    </location>
</feature>
<keyword evidence="13" id="KW-0238">DNA-binding</keyword>
<name>A2G2G8_TRIV3</name>
<dbReference type="PANTHER" id="PTHR11472">
    <property type="entry name" value="DNA REPAIR DEAD HELICASE RAD3/XP-D SUBFAMILY MEMBER"/>
    <property type="match status" value="1"/>
</dbReference>
<dbReference type="GO" id="GO:0045951">
    <property type="term" value="P:positive regulation of mitotic recombination"/>
    <property type="evidence" value="ECO:0000318"/>
    <property type="project" value="GO_Central"/>
</dbReference>
<dbReference type="STRING" id="5722.A2G2G8"/>
<dbReference type="VEuPathDB" id="TrichDB:TVAG_023300"/>
<protein>
    <recommendedName>
        <fullName evidence="17">DNA 5'-3' helicase</fullName>
        <ecNumber evidence="17">5.6.2.3</ecNumber>
    </recommendedName>
</protein>
<evidence type="ECO:0000313" key="21">
    <source>
        <dbReference type="EMBL" id="EAX88647.1"/>
    </source>
</evidence>
<evidence type="ECO:0000256" key="16">
    <source>
        <dbReference type="ARBA" id="ARBA00023242"/>
    </source>
</evidence>
<dbReference type="eggNOG" id="KOG1131">
    <property type="taxonomic scope" value="Eukaryota"/>
</dbReference>
<keyword evidence="7" id="KW-0227">DNA damage</keyword>
<dbReference type="GO" id="GO:0005634">
    <property type="term" value="C:nucleus"/>
    <property type="evidence" value="ECO:0000318"/>
    <property type="project" value="GO_Central"/>
</dbReference>
<evidence type="ECO:0000256" key="12">
    <source>
        <dbReference type="ARBA" id="ARBA00023014"/>
    </source>
</evidence>
<dbReference type="EMBL" id="DS114284">
    <property type="protein sequence ID" value="EAX88647.1"/>
    <property type="molecule type" value="Genomic_DNA"/>
</dbReference>
<evidence type="ECO:0000313" key="22">
    <source>
        <dbReference type="Proteomes" id="UP000001542"/>
    </source>
</evidence>
<dbReference type="Gene3D" id="3.40.50.300">
    <property type="entry name" value="P-loop containing nucleotide triphosphate hydrolases"/>
    <property type="match status" value="2"/>
</dbReference>
<keyword evidence="16" id="KW-0539">Nucleus</keyword>
<evidence type="ECO:0000256" key="19">
    <source>
        <dbReference type="SAM" id="MobiDB-lite"/>
    </source>
</evidence>
<dbReference type="RefSeq" id="XP_001301577.1">
    <property type="nucleotide sequence ID" value="XM_001301576.1"/>
</dbReference>
<dbReference type="VEuPathDB" id="TrichDB:TVAGG3_0502750"/>
<keyword evidence="6" id="KW-0547">Nucleotide-binding</keyword>
<dbReference type="AlphaFoldDB" id="A2G2G8"/>
<dbReference type="GO" id="GO:0046872">
    <property type="term" value="F:metal ion binding"/>
    <property type="evidence" value="ECO:0007669"/>
    <property type="project" value="UniProtKB-KW"/>
</dbReference>
<dbReference type="PRINTS" id="PR00852">
    <property type="entry name" value="XRODRMPGMNTD"/>
</dbReference>
<comment type="subcellular location">
    <subcellularLocation>
        <location evidence="2">Nucleus</location>
    </subcellularLocation>
</comment>
<evidence type="ECO:0000256" key="7">
    <source>
        <dbReference type="ARBA" id="ARBA00022763"/>
    </source>
</evidence>
<reference evidence="21" key="1">
    <citation type="submission" date="2006-10" db="EMBL/GenBank/DDBJ databases">
        <authorList>
            <person name="Amadeo P."/>
            <person name="Zhao Q."/>
            <person name="Wortman J."/>
            <person name="Fraser-Liggett C."/>
            <person name="Carlton J."/>
        </authorList>
    </citation>
    <scope>NUCLEOTIDE SEQUENCE</scope>
    <source>
        <strain evidence="21">G3</strain>
    </source>
</reference>
<dbReference type="GO" id="GO:0006289">
    <property type="term" value="P:nucleotide-excision repair"/>
    <property type="evidence" value="ECO:0007669"/>
    <property type="project" value="InterPro"/>
</dbReference>
<gene>
    <name evidence="21" type="ORF">TVAG_023300</name>
</gene>
<evidence type="ECO:0000256" key="10">
    <source>
        <dbReference type="ARBA" id="ARBA00022840"/>
    </source>
</evidence>
<evidence type="ECO:0000256" key="4">
    <source>
        <dbReference type="ARBA" id="ARBA00022485"/>
    </source>
</evidence>
<evidence type="ECO:0000256" key="8">
    <source>
        <dbReference type="ARBA" id="ARBA00022801"/>
    </source>
</evidence>
<dbReference type="Pfam" id="PF13307">
    <property type="entry name" value="Helicase_C_2"/>
    <property type="match status" value="1"/>
</dbReference>
<keyword evidence="5" id="KW-0479">Metal-binding</keyword>
<dbReference type="Gene3D" id="1.10.275.40">
    <property type="match status" value="1"/>
</dbReference>
<evidence type="ECO:0000256" key="14">
    <source>
        <dbReference type="ARBA" id="ARBA00023204"/>
    </source>
</evidence>
<comment type="similarity">
    <text evidence="3">Belongs to the helicase family. RAD3/XPD subfamily.</text>
</comment>
<comment type="catalytic activity">
    <reaction evidence="18">
        <text>ATP + H2O = ADP + phosphate + H(+)</text>
        <dbReference type="Rhea" id="RHEA:13065"/>
        <dbReference type="ChEBI" id="CHEBI:15377"/>
        <dbReference type="ChEBI" id="CHEBI:15378"/>
        <dbReference type="ChEBI" id="CHEBI:30616"/>
        <dbReference type="ChEBI" id="CHEBI:43474"/>
        <dbReference type="ChEBI" id="CHEBI:456216"/>
        <dbReference type="EC" id="5.6.2.3"/>
    </reaction>
</comment>